<feature type="domain" description="Major facilitator superfamily (MFS) profile" evidence="7">
    <location>
        <begin position="44"/>
        <end position="430"/>
    </location>
</feature>
<protein>
    <submittedName>
        <fullName evidence="8">Multidrug resistance protein</fullName>
    </submittedName>
</protein>
<evidence type="ECO:0000256" key="6">
    <source>
        <dbReference type="SAM" id="Phobius"/>
    </source>
</evidence>
<feature type="transmembrane region" description="Helical" evidence="6">
    <location>
        <begin position="199"/>
        <end position="218"/>
    </location>
</feature>
<keyword evidence="9" id="KW-1185">Reference proteome</keyword>
<dbReference type="GO" id="GO:1990961">
    <property type="term" value="P:xenobiotic detoxification by transmembrane export across the plasma membrane"/>
    <property type="evidence" value="ECO:0007669"/>
    <property type="project" value="TreeGrafter"/>
</dbReference>
<name>A0A8X8I8W5_9BACT</name>
<proteinExistence type="predicted"/>
<evidence type="ECO:0000256" key="1">
    <source>
        <dbReference type="ARBA" id="ARBA00004141"/>
    </source>
</evidence>
<feature type="transmembrane region" description="Helical" evidence="6">
    <location>
        <begin position="336"/>
        <end position="358"/>
    </location>
</feature>
<dbReference type="EMBL" id="FNNO01000001">
    <property type="protein sequence ID" value="SDW12238.1"/>
    <property type="molecule type" value="Genomic_DNA"/>
</dbReference>
<dbReference type="SUPFAM" id="SSF103473">
    <property type="entry name" value="MFS general substrate transporter"/>
    <property type="match status" value="1"/>
</dbReference>
<feature type="transmembrane region" description="Helical" evidence="6">
    <location>
        <begin position="404"/>
        <end position="421"/>
    </location>
</feature>
<organism evidence="8 9">
    <name type="scientific">Hydrobacter penzbergensis</name>
    <dbReference type="NCBI Taxonomy" id="1235997"/>
    <lineage>
        <taxon>Bacteria</taxon>
        <taxon>Pseudomonadati</taxon>
        <taxon>Bacteroidota</taxon>
        <taxon>Chitinophagia</taxon>
        <taxon>Chitinophagales</taxon>
        <taxon>Chitinophagaceae</taxon>
        <taxon>Hydrobacter</taxon>
    </lineage>
</organism>
<evidence type="ECO:0000313" key="8">
    <source>
        <dbReference type="EMBL" id="SDW12238.1"/>
    </source>
</evidence>
<gene>
    <name evidence="8" type="ORF">SAMN05444410_101286</name>
</gene>
<keyword evidence="5 6" id="KW-0472">Membrane</keyword>
<comment type="subcellular location">
    <subcellularLocation>
        <location evidence="1">Membrane</location>
        <topology evidence="1">Multi-pass membrane protein</topology>
    </subcellularLocation>
</comment>
<dbReference type="InterPro" id="IPR036259">
    <property type="entry name" value="MFS_trans_sf"/>
</dbReference>
<reference evidence="8 9" key="1">
    <citation type="submission" date="2016-10" db="EMBL/GenBank/DDBJ databases">
        <authorList>
            <person name="Varghese N."/>
            <person name="Submissions S."/>
        </authorList>
    </citation>
    <scope>NUCLEOTIDE SEQUENCE [LARGE SCALE GENOMIC DNA]</scope>
    <source>
        <strain evidence="8 9">DSM 25353</strain>
    </source>
</reference>
<dbReference type="InterPro" id="IPR011701">
    <property type="entry name" value="MFS"/>
</dbReference>
<dbReference type="Proteomes" id="UP000198711">
    <property type="component" value="Unassembled WGS sequence"/>
</dbReference>
<evidence type="ECO:0000256" key="3">
    <source>
        <dbReference type="ARBA" id="ARBA00022692"/>
    </source>
</evidence>
<keyword evidence="4 6" id="KW-1133">Transmembrane helix</keyword>
<feature type="transmembrane region" description="Helical" evidence="6">
    <location>
        <begin position="82"/>
        <end position="102"/>
    </location>
</feature>
<dbReference type="Gene3D" id="1.20.1720.10">
    <property type="entry name" value="Multidrug resistance protein D"/>
    <property type="match status" value="1"/>
</dbReference>
<dbReference type="PROSITE" id="PS50850">
    <property type="entry name" value="MFS"/>
    <property type="match status" value="1"/>
</dbReference>
<evidence type="ECO:0000256" key="5">
    <source>
        <dbReference type="ARBA" id="ARBA00023136"/>
    </source>
</evidence>
<evidence type="ECO:0000313" key="9">
    <source>
        <dbReference type="Proteomes" id="UP000198711"/>
    </source>
</evidence>
<sequence length="435" mass="48558">MNFAKNGLNCTSSLCPLYGNFVPRNKTTEQTQMKDTNRKDQQLSTWLAFALLPLAGFATDIYLPSLPGMSVSLGITEIRTQFTLSIFLISYGISQLFIGSVLDSFGRHKIGVVCLLVFALASFVIARSHNIYLIYLMRVVHGITAATIVVSKRAYFVDVFSGDRLKHYLSLFSIIWSTGPIVAPFVGGYLQNNFGWQSNFYFLGIWAVLFALLEYFFNRESLKHFSPFHFKSIVQVYTSMLRTTSFTLGLLIIGISYSMVMVYNMTGPFIIEHHLHFTAVIAGYCSLIIGFAWMIGGFIGKATIHKPFVKKLSLNLAIQVLICLVMLFSASFIENIFLLASFAFLVHVCAGFAFNVYFTYCLGKFPRNAGIASGLTGGIMYIIVSVLSYGMVYLMPANDTRNLGWSYLILILAVALVMWAVRKNEEPAKQQALVG</sequence>
<dbReference type="GO" id="GO:0005886">
    <property type="term" value="C:plasma membrane"/>
    <property type="evidence" value="ECO:0007669"/>
    <property type="project" value="TreeGrafter"/>
</dbReference>
<feature type="transmembrane region" description="Helical" evidence="6">
    <location>
        <begin position="43"/>
        <end position="62"/>
    </location>
</feature>
<dbReference type="Pfam" id="PF07690">
    <property type="entry name" value="MFS_1"/>
    <property type="match status" value="1"/>
</dbReference>
<dbReference type="PANTHER" id="PTHR23502">
    <property type="entry name" value="MAJOR FACILITATOR SUPERFAMILY"/>
    <property type="match status" value="1"/>
</dbReference>
<dbReference type="PANTHER" id="PTHR23502:SF132">
    <property type="entry name" value="POLYAMINE TRANSPORTER 2-RELATED"/>
    <property type="match status" value="1"/>
</dbReference>
<evidence type="ECO:0000259" key="7">
    <source>
        <dbReference type="PROSITE" id="PS50850"/>
    </source>
</evidence>
<evidence type="ECO:0000256" key="2">
    <source>
        <dbReference type="ARBA" id="ARBA00022448"/>
    </source>
</evidence>
<feature type="transmembrane region" description="Helical" evidence="6">
    <location>
        <begin position="109"/>
        <end position="126"/>
    </location>
</feature>
<feature type="transmembrane region" description="Helical" evidence="6">
    <location>
        <begin position="168"/>
        <end position="187"/>
    </location>
</feature>
<dbReference type="AlphaFoldDB" id="A0A8X8I8W5"/>
<keyword evidence="3 6" id="KW-0812">Transmembrane</keyword>
<comment type="caution">
    <text evidence="8">The sequence shown here is derived from an EMBL/GenBank/DDBJ whole genome shotgun (WGS) entry which is preliminary data.</text>
</comment>
<feature type="transmembrane region" description="Helical" evidence="6">
    <location>
        <begin position="132"/>
        <end position="156"/>
    </location>
</feature>
<accession>A0A8X8I8W5</accession>
<feature type="transmembrane region" description="Helical" evidence="6">
    <location>
        <begin position="239"/>
        <end position="263"/>
    </location>
</feature>
<keyword evidence="2" id="KW-0813">Transport</keyword>
<dbReference type="InterPro" id="IPR020846">
    <property type="entry name" value="MFS_dom"/>
</dbReference>
<feature type="transmembrane region" description="Helical" evidence="6">
    <location>
        <begin position="370"/>
        <end position="392"/>
    </location>
</feature>
<evidence type="ECO:0000256" key="4">
    <source>
        <dbReference type="ARBA" id="ARBA00022989"/>
    </source>
</evidence>
<feature type="transmembrane region" description="Helical" evidence="6">
    <location>
        <begin position="275"/>
        <end position="300"/>
    </location>
</feature>
<feature type="transmembrane region" description="Helical" evidence="6">
    <location>
        <begin position="312"/>
        <end position="330"/>
    </location>
</feature>
<dbReference type="GO" id="GO:0015385">
    <property type="term" value="F:sodium:proton antiporter activity"/>
    <property type="evidence" value="ECO:0007669"/>
    <property type="project" value="TreeGrafter"/>
</dbReference>